<dbReference type="Gene3D" id="1.10.3210.10">
    <property type="entry name" value="Hypothetical protein af1432"/>
    <property type="match status" value="1"/>
</dbReference>
<dbReference type="SUPFAM" id="SSF109604">
    <property type="entry name" value="HD-domain/PDEase-like"/>
    <property type="match status" value="1"/>
</dbReference>
<dbReference type="EMBL" id="JACRWE010000004">
    <property type="protein sequence ID" value="MBC5997027.1"/>
    <property type="molecule type" value="Genomic_DNA"/>
</dbReference>
<reference evidence="1 2" key="1">
    <citation type="submission" date="2020-08" db="EMBL/GenBank/DDBJ databases">
        <authorList>
            <person name="Liu C."/>
            <person name="Sun Q."/>
        </authorList>
    </citation>
    <scope>NUCLEOTIDE SEQUENCE [LARGE SCALE GENOMIC DNA]</scope>
    <source>
        <strain evidence="1 2">NSJ-18</strain>
    </source>
</reference>
<comment type="caution">
    <text evidence="1">The sequence shown here is derived from an EMBL/GenBank/DDBJ whole genome shotgun (WGS) entry which is preliminary data.</text>
</comment>
<name>A0ABR7JQG6_9FIRM</name>
<evidence type="ECO:0000313" key="1">
    <source>
        <dbReference type="EMBL" id="MBC5997027.1"/>
    </source>
</evidence>
<keyword evidence="2" id="KW-1185">Reference proteome</keyword>
<organism evidence="1 2">
    <name type="scientific">Romboutsia faecis</name>
    <dbReference type="NCBI Taxonomy" id="2764597"/>
    <lineage>
        <taxon>Bacteria</taxon>
        <taxon>Bacillati</taxon>
        <taxon>Bacillota</taxon>
        <taxon>Clostridia</taxon>
        <taxon>Peptostreptococcales</taxon>
        <taxon>Peptostreptococcaceae</taxon>
        <taxon>Romboutsia</taxon>
    </lineage>
</organism>
<protein>
    <submittedName>
        <fullName evidence="1">HD domain-containing protein</fullName>
    </submittedName>
</protein>
<dbReference type="RefSeq" id="WP_153972238.1">
    <property type="nucleotide sequence ID" value="NZ_JACRWE010000004.1"/>
</dbReference>
<sequence length="181" mass="21138">MADYMTTFSKANFLPLCPNKDDILIDDIAHALSLMCRANGHFPEFYSVAQHSIFCCEEAIQRGYSNKVVLACLLHDASEAYIADITRPVKKYLDKYLEIEMSLQNEIYEKYLEAKLTDEEQKMIDSVDNTLLYHEFIHYTGVELDVEKEDLLSKPVFKFEEFASVENRYKELFYKLTNIDN</sequence>
<proteinExistence type="predicted"/>
<dbReference type="Proteomes" id="UP000609849">
    <property type="component" value="Unassembled WGS sequence"/>
</dbReference>
<accession>A0ABR7JQG6</accession>
<evidence type="ECO:0000313" key="2">
    <source>
        <dbReference type="Proteomes" id="UP000609849"/>
    </source>
</evidence>
<gene>
    <name evidence="1" type="ORF">H8923_09655</name>
</gene>